<dbReference type="AlphaFoldDB" id="A0A9D1H5Z0"/>
<gene>
    <name evidence="13" type="primary">asnB</name>
    <name evidence="13" type="ORF">IAC43_03565</name>
</gene>
<name>A0A9D1H5Z0_9FIRM</name>
<dbReference type="GO" id="GO:0005524">
    <property type="term" value="F:ATP binding"/>
    <property type="evidence" value="ECO:0007669"/>
    <property type="project" value="UniProtKB-KW"/>
</dbReference>
<dbReference type="InterPro" id="IPR051786">
    <property type="entry name" value="ASN_synthetase/amidase"/>
</dbReference>
<evidence type="ECO:0000256" key="7">
    <source>
        <dbReference type="ARBA" id="ARBA00022962"/>
    </source>
</evidence>
<dbReference type="Gene3D" id="3.40.50.620">
    <property type="entry name" value="HUPs"/>
    <property type="match status" value="1"/>
</dbReference>
<evidence type="ECO:0000256" key="9">
    <source>
        <dbReference type="PIRSR" id="PIRSR001589-1"/>
    </source>
</evidence>
<dbReference type="GO" id="GO:0005829">
    <property type="term" value="C:cytosol"/>
    <property type="evidence" value="ECO:0007669"/>
    <property type="project" value="TreeGrafter"/>
</dbReference>
<comment type="caution">
    <text evidence="13">The sequence shown here is derived from an EMBL/GenBank/DDBJ whole genome shotgun (WGS) entry which is preliminary data.</text>
</comment>
<feature type="binding site" evidence="10">
    <location>
        <position position="105"/>
    </location>
    <ligand>
        <name>L-glutamine</name>
        <dbReference type="ChEBI" id="CHEBI:58359"/>
    </ligand>
</feature>
<keyword evidence="9" id="KW-0028">Amino-acid biosynthesis</keyword>
<evidence type="ECO:0000256" key="11">
    <source>
        <dbReference type="PIRSR" id="PIRSR001589-3"/>
    </source>
</evidence>
<dbReference type="EMBL" id="DVLW01000096">
    <property type="protein sequence ID" value="HIT94238.1"/>
    <property type="molecule type" value="Genomic_DNA"/>
</dbReference>
<feature type="binding site" evidence="10">
    <location>
        <position position="297"/>
    </location>
    <ligand>
        <name>ATP</name>
        <dbReference type="ChEBI" id="CHEBI:30616"/>
    </ligand>
</feature>
<feature type="site" description="Important for beta-aspartyl-AMP intermediate formation" evidence="11">
    <location>
        <position position="387"/>
    </location>
</feature>
<comment type="pathway">
    <text evidence="1">Amino-acid biosynthesis; L-asparagine biosynthesis; L-asparagine from L-aspartate (L-Gln route): step 1/1.</text>
</comment>
<feature type="binding site" evidence="10">
    <location>
        <begin position="385"/>
        <end position="386"/>
    </location>
    <ligand>
        <name>ATP</name>
        <dbReference type="ChEBI" id="CHEBI:30616"/>
    </ligand>
</feature>
<accession>A0A9D1H5Z0</accession>
<comment type="catalytic activity">
    <reaction evidence="8">
        <text>L-aspartate + L-glutamine + ATP + H2O = L-asparagine + L-glutamate + AMP + diphosphate + H(+)</text>
        <dbReference type="Rhea" id="RHEA:12228"/>
        <dbReference type="ChEBI" id="CHEBI:15377"/>
        <dbReference type="ChEBI" id="CHEBI:15378"/>
        <dbReference type="ChEBI" id="CHEBI:29985"/>
        <dbReference type="ChEBI" id="CHEBI:29991"/>
        <dbReference type="ChEBI" id="CHEBI:30616"/>
        <dbReference type="ChEBI" id="CHEBI:33019"/>
        <dbReference type="ChEBI" id="CHEBI:58048"/>
        <dbReference type="ChEBI" id="CHEBI:58359"/>
        <dbReference type="ChEBI" id="CHEBI:456215"/>
        <dbReference type="EC" id="6.3.5.4"/>
    </reaction>
</comment>
<evidence type="ECO:0000259" key="12">
    <source>
        <dbReference type="PROSITE" id="PS51278"/>
    </source>
</evidence>
<evidence type="ECO:0000256" key="3">
    <source>
        <dbReference type="ARBA" id="ARBA00012737"/>
    </source>
</evidence>
<keyword evidence="7 9" id="KW-0315">Glutamine amidotransferase</keyword>
<dbReference type="GO" id="GO:0006529">
    <property type="term" value="P:asparagine biosynthetic process"/>
    <property type="evidence" value="ECO:0007669"/>
    <property type="project" value="UniProtKB-KW"/>
</dbReference>
<dbReference type="InterPro" id="IPR014729">
    <property type="entry name" value="Rossmann-like_a/b/a_fold"/>
</dbReference>
<dbReference type="InterPro" id="IPR006426">
    <property type="entry name" value="Asn_synth_AEB"/>
</dbReference>
<dbReference type="PANTHER" id="PTHR43284:SF1">
    <property type="entry name" value="ASPARAGINE SYNTHETASE"/>
    <property type="match status" value="1"/>
</dbReference>
<sequence>MCAIAGMLRGKEATAFPAPEKILSTMQRRGPDSEGVFTSEEENPLITLYHARLAVIDPENGRQPMLFSASGKNRYAIVYNGELYNTADLKTELESLGHSFQTSADTEVVLHSFIEWKEKCLSKFNGIFAFAVWNCEEKQLFLARDRMGVKPLFFMLDGGRFLFASEIKTLLAFPGVKPQIDSQGIAELMLCGPGRTPGCGVFKGVQELKAAQYAWIVPGGQPEIHRYWKLTPKPHTESFEETAAHVRSLVLDAINRQLVSDVPIGTFLSGGLDSSLISSVACDMLRDSGKHLTTFSVDYKDNSRYFRSGKFQPQSDTGFIPVMQRYLSEKDPQCVHHLITLDTPALAEALMDAVDARDLPGMADVDSSLLLFCKEIRKYVTVALSGECADELFGGYPWYRDPEIRSRAGFPWAQTTSWRSSFLRPEYLARINPDEYMHNREQMTLSDTDSRPDDSPLEKRMRQMMRLNTDWFMQTLLDRKDRMSMFWGLEVRVPFCDHRIAEYLYNVPWDIKDHDGYEKGLLRSAMEGWLPPEVLWRKKSPYPKTHNPSYRAAVSEMLEEIIANPNAPLLQLVRPEMLRELLDSDSQVPWYGQLMTAPQTMAYMIQLNYWLKKWQVEIL</sequence>
<evidence type="ECO:0000256" key="1">
    <source>
        <dbReference type="ARBA" id="ARBA00005187"/>
    </source>
</evidence>
<dbReference type="Pfam" id="PF13537">
    <property type="entry name" value="GATase_7"/>
    <property type="match status" value="1"/>
</dbReference>
<dbReference type="Pfam" id="PF00733">
    <property type="entry name" value="Asn_synthase"/>
    <property type="match status" value="1"/>
</dbReference>
<organism evidence="13 14">
    <name type="scientific">Candidatus Faecivivens stercoripullorum</name>
    <dbReference type="NCBI Taxonomy" id="2840805"/>
    <lineage>
        <taxon>Bacteria</taxon>
        <taxon>Bacillati</taxon>
        <taxon>Bacillota</taxon>
        <taxon>Clostridia</taxon>
        <taxon>Eubacteriales</taxon>
        <taxon>Oscillospiraceae</taxon>
        <taxon>Oscillospiraceae incertae sedis</taxon>
        <taxon>Candidatus Faecivivens</taxon>
    </lineage>
</organism>
<dbReference type="Proteomes" id="UP000824160">
    <property type="component" value="Unassembled WGS sequence"/>
</dbReference>
<comment type="similarity">
    <text evidence="2">Belongs to the asparagine synthetase family.</text>
</comment>
<dbReference type="InterPro" id="IPR029055">
    <property type="entry name" value="Ntn_hydrolases_N"/>
</dbReference>
<dbReference type="SUPFAM" id="SSF52402">
    <property type="entry name" value="Adenine nucleotide alpha hydrolases-like"/>
    <property type="match status" value="1"/>
</dbReference>
<evidence type="ECO:0000256" key="10">
    <source>
        <dbReference type="PIRSR" id="PIRSR001589-2"/>
    </source>
</evidence>
<evidence type="ECO:0000256" key="8">
    <source>
        <dbReference type="ARBA" id="ARBA00048741"/>
    </source>
</evidence>
<reference evidence="13" key="2">
    <citation type="journal article" date="2021" name="PeerJ">
        <title>Extensive microbial diversity within the chicken gut microbiome revealed by metagenomics and culture.</title>
        <authorList>
            <person name="Gilroy R."/>
            <person name="Ravi A."/>
            <person name="Getino M."/>
            <person name="Pursley I."/>
            <person name="Horton D.L."/>
            <person name="Alikhan N.F."/>
            <person name="Baker D."/>
            <person name="Gharbi K."/>
            <person name="Hall N."/>
            <person name="Watson M."/>
            <person name="Adriaenssens E.M."/>
            <person name="Foster-Nyarko E."/>
            <person name="Jarju S."/>
            <person name="Secka A."/>
            <person name="Antonio M."/>
            <person name="Oren A."/>
            <person name="Chaudhuri R.R."/>
            <person name="La Ragione R."/>
            <person name="Hildebrand F."/>
            <person name="Pallen M.J."/>
        </authorList>
    </citation>
    <scope>NUCLEOTIDE SEQUENCE</scope>
    <source>
        <strain evidence="13">ChiBcec7-5410</strain>
    </source>
</reference>
<keyword evidence="4 10" id="KW-0547">Nucleotide-binding</keyword>
<dbReference type="GO" id="GO:0004066">
    <property type="term" value="F:asparagine synthase (glutamine-hydrolyzing) activity"/>
    <property type="evidence" value="ECO:0007669"/>
    <property type="project" value="UniProtKB-EC"/>
</dbReference>
<keyword evidence="6 9" id="KW-0061">Asparagine biosynthesis</keyword>
<evidence type="ECO:0000256" key="2">
    <source>
        <dbReference type="ARBA" id="ARBA00005752"/>
    </source>
</evidence>
<feature type="active site" description="For GATase activity" evidence="9">
    <location>
        <position position="2"/>
    </location>
</feature>
<evidence type="ECO:0000313" key="14">
    <source>
        <dbReference type="Proteomes" id="UP000824160"/>
    </source>
</evidence>
<dbReference type="CDD" id="cd01991">
    <property type="entry name" value="Asn_synthase_B_C"/>
    <property type="match status" value="1"/>
</dbReference>
<dbReference type="CDD" id="cd00712">
    <property type="entry name" value="AsnB"/>
    <property type="match status" value="1"/>
</dbReference>
<dbReference type="PANTHER" id="PTHR43284">
    <property type="entry name" value="ASPARAGINE SYNTHETASE (GLUTAMINE-HYDROLYZING)"/>
    <property type="match status" value="1"/>
</dbReference>
<reference evidence="13" key="1">
    <citation type="submission" date="2020-10" db="EMBL/GenBank/DDBJ databases">
        <authorList>
            <person name="Gilroy R."/>
        </authorList>
    </citation>
    <scope>NUCLEOTIDE SEQUENCE</scope>
    <source>
        <strain evidence="13">ChiBcec7-5410</strain>
    </source>
</reference>
<dbReference type="PROSITE" id="PS51278">
    <property type="entry name" value="GATASE_TYPE_2"/>
    <property type="match status" value="1"/>
</dbReference>
<dbReference type="PIRSF" id="PIRSF001589">
    <property type="entry name" value="Asn_synthetase_glu-h"/>
    <property type="match status" value="1"/>
</dbReference>
<dbReference type="NCBIfam" id="TIGR01536">
    <property type="entry name" value="asn_synth_AEB"/>
    <property type="match status" value="1"/>
</dbReference>
<evidence type="ECO:0000256" key="4">
    <source>
        <dbReference type="ARBA" id="ARBA00022741"/>
    </source>
</evidence>
<dbReference type="InterPro" id="IPR033738">
    <property type="entry name" value="AsnB_N"/>
</dbReference>
<dbReference type="SUPFAM" id="SSF56235">
    <property type="entry name" value="N-terminal nucleophile aminohydrolases (Ntn hydrolases)"/>
    <property type="match status" value="1"/>
</dbReference>
<dbReference type="Gene3D" id="3.60.20.10">
    <property type="entry name" value="Glutamine Phosphoribosylpyrophosphate, subunit 1, domain 1"/>
    <property type="match status" value="1"/>
</dbReference>
<dbReference type="InterPro" id="IPR017932">
    <property type="entry name" value="GATase_2_dom"/>
</dbReference>
<dbReference type="InterPro" id="IPR001962">
    <property type="entry name" value="Asn_synthase"/>
</dbReference>
<evidence type="ECO:0000313" key="13">
    <source>
        <dbReference type="EMBL" id="HIT94238.1"/>
    </source>
</evidence>
<evidence type="ECO:0000256" key="5">
    <source>
        <dbReference type="ARBA" id="ARBA00022840"/>
    </source>
</evidence>
<proteinExistence type="inferred from homology"/>
<keyword evidence="5 10" id="KW-0067">ATP-binding</keyword>
<evidence type="ECO:0000256" key="6">
    <source>
        <dbReference type="ARBA" id="ARBA00022888"/>
    </source>
</evidence>
<dbReference type="EC" id="6.3.5.4" evidence="3"/>
<feature type="domain" description="Glutamine amidotransferase type-2" evidence="12">
    <location>
        <begin position="2"/>
        <end position="219"/>
    </location>
</feature>
<protein>
    <recommendedName>
        <fullName evidence="3">asparagine synthase (glutamine-hydrolyzing)</fullName>
        <ecNumber evidence="3">6.3.5.4</ecNumber>
    </recommendedName>
</protein>
<keyword evidence="13" id="KW-0436">Ligase</keyword>